<organism evidence="2 3">
    <name type="scientific">Hortaea werneckii</name>
    <name type="common">Black yeast</name>
    <name type="synonym">Cladosporium werneckii</name>
    <dbReference type="NCBI Taxonomy" id="91943"/>
    <lineage>
        <taxon>Eukaryota</taxon>
        <taxon>Fungi</taxon>
        <taxon>Dikarya</taxon>
        <taxon>Ascomycota</taxon>
        <taxon>Pezizomycotina</taxon>
        <taxon>Dothideomycetes</taxon>
        <taxon>Dothideomycetidae</taxon>
        <taxon>Mycosphaerellales</taxon>
        <taxon>Teratosphaeriaceae</taxon>
        <taxon>Hortaea</taxon>
    </lineage>
</organism>
<evidence type="ECO:0000313" key="3">
    <source>
        <dbReference type="Proteomes" id="UP000271337"/>
    </source>
</evidence>
<dbReference type="Proteomes" id="UP000271337">
    <property type="component" value="Unassembled WGS sequence"/>
</dbReference>
<dbReference type="OrthoDB" id="2426396at2759"/>
<keyword evidence="1" id="KW-0812">Transmembrane</keyword>
<sequence>PEKSCVFAHCVCLITASNQRPGVAALHCTPELSQPPSHRLSPPSQIPRSRIRQRIMRIGAASQNVLACAAALLGIAHAGDGSETYYFSGAVQVGQGQDQGSYAVQAQCPAGNPVSCDAIGEPEYCCPSNNRCEWSNSKVACCPQGKTCNGWGGGGGGWEQTSQWQPSTTQQWTPQQTWAPQTTSNWNAGGGGAAWGGQATTTSPQAWDGNYCSTLVAVGPNLPTTEAGDCGTILVVESGQTAREVLGWARILGLLLTLNAFGGWLLMIR</sequence>
<keyword evidence="1" id="KW-1133">Transmembrane helix</keyword>
<evidence type="ECO:0000313" key="2">
    <source>
        <dbReference type="EMBL" id="RMY20781.1"/>
    </source>
</evidence>
<gene>
    <name evidence="2" type="ORF">D0867_03754</name>
</gene>
<evidence type="ECO:0000256" key="1">
    <source>
        <dbReference type="SAM" id="Phobius"/>
    </source>
</evidence>
<feature type="transmembrane region" description="Helical" evidence="1">
    <location>
        <begin position="247"/>
        <end position="268"/>
    </location>
</feature>
<reference evidence="2 3" key="1">
    <citation type="journal article" date="2018" name="BMC Genomics">
        <title>Genomic evidence for intraspecific hybridization in a clonal and extremely halotolerant yeast.</title>
        <authorList>
            <person name="Gostincar C."/>
            <person name="Stajich J.E."/>
            <person name="Zupancic J."/>
            <person name="Zalar P."/>
            <person name="Gunde-Cimerman N."/>
        </authorList>
    </citation>
    <scope>NUCLEOTIDE SEQUENCE [LARGE SCALE GENOMIC DNA]</scope>
    <source>
        <strain evidence="2 3">EXF-6669</strain>
    </source>
</reference>
<dbReference type="AlphaFoldDB" id="A0A3M6ZZZ0"/>
<accession>A0A3M6ZZZ0</accession>
<feature type="non-terminal residue" evidence="2">
    <location>
        <position position="1"/>
    </location>
</feature>
<name>A0A3M6ZZZ0_HORWE</name>
<protein>
    <submittedName>
        <fullName evidence="2">Uncharacterized protein</fullName>
    </submittedName>
</protein>
<dbReference type="EMBL" id="QWIL01000292">
    <property type="protein sequence ID" value="RMY20781.1"/>
    <property type="molecule type" value="Genomic_DNA"/>
</dbReference>
<keyword evidence="1" id="KW-0472">Membrane</keyword>
<comment type="caution">
    <text evidence="2">The sequence shown here is derived from an EMBL/GenBank/DDBJ whole genome shotgun (WGS) entry which is preliminary data.</text>
</comment>
<proteinExistence type="predicted"/>